<dbReference type="GO" id="GO:0007059">
    <property type="term" value="P:chromosome segregation"/>
    <property type="evidence" value="ECO:0007669"/>
    <property type="project" value="UniProtKB-KW"/>
</dbReference>
<dbReference type="RefSeq" id="WP_082862353.1">
    <property type="nucleotide sequence ID" value="NZ_FCOA02000007.1"/>
</dbReference>
<name>A0A158AP41_9BURK</name>
<accession>A0A158AP41</accession>
<proteinExistence type="predicted"/>
<dbReference type="InterPro" id="IPR013762">
    <property type="entry name" value="Integrase-like_cat_sf"/>
</dbReference>
<dbReference type="PANTHER" id="PTHR30349:SF81">
    <property type="entry name" value="TYROSINE RECOMBINASE XERC"/>
    <property type="match status" value="1"/>
</dbReference>
<dbReference type="Pfam" id="PF00589">
    <property type="entry name" value="Phage_integrase"/>
    <property type="match status" value="1"/>
</dbReference>
<reference evidence="5" key="1">
    <citation type="submission" date="2016-01" db="EMBL/GenBank/DDBJ databases">
        <authorList>
            <person name="Peeters C."/>
        </authorList>
    </citation>
    <scope>NUCLEOTIDE SEQUENCE</scope>
    <source>
        <strain evidence="5">LMG 29322</strain>
    </source>
</reference>
<gene>
    <name evidence="5" type="ORF">AWB79_02625</name>
</gene>
<keyword evidence="6" id="KW-1185">Reference proteome</keyword>
<protein>
    <submittedName>
        <fullName evidence="5">Phage integrase family protein</fullName>
    </submittedName>
</protein>
<comment type="caution">
    <text evidence="5">The sequence shown here is derived from an EMBL/GenBank/DDBJ whole genome shotgun (WGS) entry which is preliminary data.</text>
</comment>
<dbReference type="SUPFAM" id="SSF56349">
    <property type="entry name" value="DNA breaking-rejoining enzymes"/>
    <property type="match status" value="1"/>
</dbReference>
<organism evidence="5 6">
    <name type="scientific">Caballeronia hypogeia</name>
    <dbReference type="NCBI Taxonomy" id="1777140"/>
    <lineage>
        <taxon>Bacteria</taxon>
        <taxon>Pseudomonadati</taxon>
        <taxon>Pseudomonadota</taxon>
        <taxon>Betaproteobacteria</taxon>
        <taxon>Burkholderiales</taxon>
        <taxon>Burkholderiaceae</taxon>
        <taxon>Caballeronia</taxon>
    </lineage>
</organism>
<dbReference type="InterPro" id="IPR050090">
    <property type="entry name" value="Tyrosine_recombinase_XerCD"/>
</dbReference>
<sequence length="344" mass="38560">MPDDLWLTAPEDAYAQWQREEATGADRRAFADQSIVQHRSMFSRFNDYLTAHRVTVANYGADHLDGFFTDLAQDCAPGTTTRLRYLKLIDRFTRHLVNVELRADNPAALMLVNESWPEDEPRPIYLSSEDDARLQAVCVSTEDAAFKELRNTAIVALFLASGVTAAELRQLRVDDLDMNGERPTVFVEKHGPRIARRVPIDAFAADVLRSYQDARRRIQCATQWLFIATAGGKPMQPDTLVKCVRASLRRAGLSAADESPRLLRNTFGRREIIEGQTNEQVSNLMGLSSHRTATRLRQTVDEKEMSDAQVCLMPAVRPASASCGRSVPSMTRHSSDRCTSVCSR</sequence>
<evidence type="ECO:0000256" key="2">
    <source>
        <dbReference type="ARBA" id="ARBA00022908"/>
    </source>
</evidence>
<evidence type="ECO:0000259" key="4">
    <source>
        <dbReference type="PROSITE" id="PS51898"/>
    </source>
</evidence>
<dbReference type="GO" id="GO:0015074">
    <property type="term" value="P:DNA integration"/>
    <property type="evidence" value="ECO:0007669"/>
    <property type="project" value="UniProtKB-KW"/>
</dbReference>
<dbReference type="GO" id="GO:0003677">
    <property type="term" value="F:DNA binding"/>
    <property type="evidence" value="ECO:0007669"/>
    <property type="project" value="InterPro"/>
</dbReference>
<dbReference type="InterPro" id="IPR002104">
    <property type="entry name" value="Integrase_catalytic"/>
</dbReference>
<evidence type="ECO:0000256" key="1">
    <source>
        <dbReference type="ARBA" id="ARBA00022829"/>
    </source>
</evidence>
<dbReference type="EMBL" id="FCOA02000007">
    <property type="protein sequence ID" value="SAK59515.1"/>
    <property type="molecule type" value="Genomic_DNA"/>
</dbReference>
<dbReference type="Proteomes" id="UP000054851">
    <property type="component" value="Unassembled WGS sequence"/>
</dbReference>
<dbReference type="InterPro" id="IPR011010">
    <property type="entry name" value="DNA_brk_join_enz"/>
</dbReference>
<dbReference type="PROSITE" id="PS51898">
    <property type="entry name" value="TYR_RECOMBINASE"/>
    <property type="match status" value="1"/>
</dbReference>
<feature type="domain" description="Tyr recombinase" evidence="4">
    <location>
        <begin position="121"/>
        <end position="310"/>
    </location>
</feature>
<keyword evidence="2" id="KW-0229">DNA integration</keyword>
<dbReference type="OrthoDB" id="8956973at2"/>
<dbReference type="GO" id="GO:0006310">
    <property type="term" value="P:DNA recombination"/>
    <property type="evidence" value="ECO:0007669"/>
    <property type="project" value="UniProtKB-KW"/>
</dbReference>
<evidence type="ECO:0000313" key="6">
    <source>
        <dbReference type="Proteomes" id="UP000054851"/>
    </source>
</evidence>
<evidence type="ECO:0000313" key="5">
    <source>
        <dbReference type="EMBL" id="SAK59515.1"/>
    </source>
</evidence>
<keyword evidence="3" id="KW-0233">DNA recombination</keyword>
<keyword evidence="1" id="KW-0159">Chromosome partition</keyword>
<evidence type="ECO:0000256" key="3">
    <source>
        <dbReference type="ARBA" id="ARBA00023172"/>
    </source>
</evidence>
<dbReference type="Gene3D" id="1.10.443.10">
    <property type="entry name" value="Intergrase catalytic core"/>
    <property type="match status" value="1"/>
</dbReference>
<dbReference type="STRING" id="1777140.AWB79_02625"/>
<dbReference type="PANTHER" id="PTHR30349">
    <property type="entry name" value="PHAGE INTEGRASE-RELATED"/>
    <property type="match status" value="1"/>
</dbReference>
<dbReference type="CDD" id="cd00397">
    <property type="entry name" value="DNA_BRE_C"/>
    <property type="match status" value="1"/>
</dbReference>
<dbReference type="AlphaFoldDB" id="A0A158AP41"/>